<dbReference type="Proteomes" id="UP001497512">
    <property type="component" value="Chromosome 3"/>
</dbReference>
<evidence type="ECO:0000313" key="2">
    <source>
        <dbReference type="Proteomes" id="UP001497512"/>
    </source>
</evidence>
<accession>A0ABP0UDP8</accession>
<sequence>MWLVDRSGVERGQVVEQSSGWVVVQSVKLGHGAVDELGRGATVRQSRVLEQAWGHYSRVKCAHTHTRSQLLGLHAFFPLFDPLGKLNQLKTT</sequence>
<evidence type="ECO:0000313" key="1">
    <source>
        <dbReference type="EMBL" id="CAK9219522.1"/>
    </source>
</evidence>
<name>A0ABP0UDP8_9BRYO</name>
<keyword evidence="2" id="KW-1185">Reference proteome</keyword>
<gene>
    <name evidence="1" type="ORF">CSSPTR1EN2_LOCUS14591</name>
</gene>
<organism evidence="1 2">
    <name type="scientific">Sphagnum troendelagicum</name>
    <dbReference type="NCBI Taxonomy" id="128251"/>
    <lineage>
        <taxon>Eukaryota</taxon>
        <taxon>Viridiplantae</taxon>
        <taxon>Streptophyta</taxon>
        <taxon>Embryophyta</taxon>
        <taxon>Bryophyta</taxon>
        <taxon>Sphagnophytina</taxon>
        <taxon>Sphagnopsida</taxon>
        <taxon>Sphagnales</taxon>
        <taxon>Sphagnaceae</taxon>
        <taxon>Sphagnum</taxon>
    </lineage>
</organism>
<dbReference type="EMBL" id="OZ019895">
    <property type="protein sequence ID" value="CAK9219522.1"/>
    <property type="molecule type" value="Genomic_DNA"/>
</dbReference>
<reference evidence="1" key="1">
    <citation type="submission" date="2024-02" db="EMBL/GenBank/DDBJ databases">
        <authorList>
            <consortium name="ELIXIR-Norway"/>
            <consortium name="Elixir Norway"/>
        </authorList>
    </citation>
    <scope>NUCLEOTIDE SEQUENCE</scope>
</reference>
<protein>
    <submittedName>
        <fullName evidence="1">Uncharacterized protein</fullName>
    </submittedName>
</protein>
<proteinExistence type="predicted"/>